<sequence>MKKLATIVLISVTILGCSSDESSSEQFIVDGIIFGEIYGFCAGDCIELYLLDDENIYKDADGNTQYGNWEDTAFERTPLSVDAFTLAQSLLEIPAALLTTDEPVGNQTIADFDYYLHINRDGVIKTFIFDEPMDGVSTSVKEYLEELINVSDQLSEN</sequence>
<dbReference type="RefSeq" id="WP_386404253.1">
    <property type="nucleotide sequence ID" value="NZ_JBHTJH010000004.1"/>
</dbReference>
<evidence type="ECO:0000313" key="2">
    <source>
        <dbReference type="Proteomes" id="UP001596978"/>
    </source>
</evidence>
<comment type="caution">
    <text evidence="1">The sequence shown here is derived from an EMBL/GenBank/DDBJ whole genome shotgun (WGS) entry which is preliminary data.</text>
</comment>
<reference evidence="2" key="1">
    <citation type="journal article" date="2019" name="Int. J. Syst. Evol. Microbiol.">
        <title>The Global Catalogue of Microorganisms (GCM) 10K type strain sequencing project: providing services to taxonomists for standard genome sequencing and annotation.</title>
        <authorList>
            <consortium name="The Broad Institute Genomics Platform"/>
            <consortium name="The Broad Institute Genome Sequencing Center for Infectious Disease"/>
            <person name="Wu L."/>
            <person name="Ma J."/>
        </authorList>
    </citation>
    <scope>NUCLEOTIDE SEQUENCE [LARGE SCALE GENOMIC DNA]</scope>
    <source>
        <strain evidence="2">CCUG 62952</strain>
    </source>
</reference>
<proteinExistence type="predicted"/>
<keyword evidence="2" id="KW-1185">Reference proteome</keyword>
<gene>
    <name evidence="1" type="ORF">ACFQ1M_04055</name>
</gene>
<dbReference type="EMBL" id="JBHTJH010000004">
    <property type="protein sequence ID" value="MFD0861369.1"/>
    <property type="molecule type" value="Genomic_DNA"/>
</dbReference>
<evidence type="ECO:0008006" key="3">
    <source>
        <dbReference type="Google" id="ProtNLM"/>
    </source>
</evidence>
<protein>
    <recommendedName>
        <fullName evidence="3">Lipoprotein</fullName>
    </recommendedName>
</protein>
<dbReference type="PROSITE" id="PS51257">
    <property type="entry name" value="PROKAR_LIPOPROTEIN"/>
    <property type="match status" value="1"/>
</dbReference>
<accession>A0ABW3CVP7</accession>
<evidence type="ECO:0000313" key="1">
    <source>
        <dbReference type="EMBL" id="MFD0861369.1"/>
    </source>
</evidence>
<name>A0ABW3CVP7_9FLAO</name>
<organism evidence="1 2">
    <name type="scientific">Sungkyunkwania multivorans</name>
    <dbReference type="NCBI Taxonomy" id="1173618"/>
    <lineage>
        <taxon>Bacteria</taxon>
        <taxon>Pseudomonadati</taxon>
        <taxon>Bacteroidota</taxon>
        <taxon>Flavobacteriia</taxon>
        <taxon>Flavobacteriales</taxon>
        <taxon>Flavobacteriaceae</taxon>
        <taxon>Sungkyunkwania</taxon>
    </lineage>
</organism>
<dbReference type="Proteomes" id="UP001596978">
    <property type="component" value="Unassembled WGS sequence"/>
</dbReference>